<dbReference type="EMBL" id="OP880254">
    <property type="protein sequence ID" value="WAE39656.1"/>
    <property type="molecule type" value="Genomic_DNA"/>
</dbReference>
<evidence type="ECO:0000313" key="3">
    <source>
        <dbReference type="Proteomes" id="UP001156932"/>
    </source>
</evidence>
<evidence type="ECO:0000256" key="1">
    <source>
        <dbReference type="SAM" id="Phobius"/>
    </source>
</evidence>
<protein>
    <submittedName>
        <fullName evidence="2">Uncharacterized protein</fullName>
    </submittedName>
</protein>
<organism evidence="2 3">
    <name type="scientific">Methanophagales virus GBV303</name>
    <dbReference type="NCBI Taxonomy" id="2986514"/>
    <lineage>
        <taxon>Viruses</taxon>
        <taxon>Viruses incertae sedis</taxon>
        <taxon>Itzamnaviridae</taxon>
        <taxon>Demiitzamnavirus</taxon>
        <taxon>Demiitzamnavirus mexicoense</taxon>
    </lineage>
</organism>
<keyword evidence="3" id="KW-1185">Reference proteome</keyword>
<feature type="transmembrane region" description="Helical" evidence="1">
    <location>
        <begin position="12"/>
        <end position="32"/>
    </location>
</feature>
<name>A0A9E9A691_9VIRU</name>
<keyword evidence="1" id="KW-0472">Membrane</keyword>
<gene>
    <name evidence="2" type="ORF">NNKAGPMP_00020</name>
</gene>
<reference evidence="2 3" key="1">
    <citation type="submission" date="2022-10" db="EMBL/GenBank/DDBJ databases">
        <title>Evolutionary Diversification of Methanotrophic Ca. Methanophagales (ANME-1) and Their Expansive Virome.</title>
        <authorList>
            <person name="Laso-Perez R."/>
            <person name="Wu F."/>
            <person name="Cremiere A."/>
            <person name="Speth D.R."/>
            <person name="Magyar J.S."/>
            <person name="Krupovic M."/>
            <person name="Orphan V.J."/>
        </authorList>
    </citation>
    <scope>NUCLEOTIDE SEQUENCE [LARGE SCALE GENOMIC DNA]</scope>
</reference>
<evidence type="ECO:0000313" key="2">
    <source>
        <dbReference type="EMBL" id="WAE39656.1"/>
    </source>
</evidence>
<keyword evidence="1" id="KW-0812">Transmembrane</keyword>
<sequence>MLNNKGQAGEIAVFVILVFMVAFAYIFISPIVQNIKDVVPTISDATSWTNAQTQAMNWLFRAWYAFPFFAFIALLVWLIKRAIEKRSGEVV</sequence>
<proteinExistence type="predicted"/>
<keyword evidence="1" id="KW-1133">Transmembrane helix</keyword>
<feature type="transmembrane region" description="Helical" evidence="1">
    <location>
        <begin position="58"/>
        <end position="79"/>
    </location>
</feature>
<dbReference type="Proteomes" id="UP001156932">
    <property type="component" value="Segment"/>
</dbReference>
<accession>A0A9E9A691</accession>